<organism evidence="2 3">
    <name type="scientific">Eimeria acervulina</name>
    <name type="common">Coccidian parasite</name>
    <dbReference type="NCBI Taxonomy" id="5801"/>
    <lineage>
        <taxon>Eukaryota</taxon>
        <taxon>Sar</taxon>
        <taxon>Alveolata</taxon>
        <taxon>Apicomplexa</taxon>
        <taxon>Conoidasida</taxon>
        <taxon>Coccidia</taxon>
        <taxon>Eucoccidiorida</taxon>
        <taxon>Eimeriorina</taxon>
        <taxon>Eimeriidae</taxon>
        <taxon>Eimeria</taxon>
    </lineage>
</organism>
<dbReference type="OrthoDB" id="347759at2759"/>
<dbReference type="AlphaFoldDB" id="U6GW83"/>
<feature type="region of interest" description="Disordered" evidence="1">
    <location>
        <begin position="78"/>
        <end position="138"/>
    </location>
</feature>
<accession>U6GW83</accession>
<dbReference type="EMBL" id="HG672802">
    <property type="protein sequence ID" value="CDI82829.1"/>
    <property type="molecule type" value="Genomic_DNA"/>
</dbReference>
<dbReference type="Pfam" id="PF09805">
    <property type="entry name" value="Nop25"/>
    <property type="match status" value="1"/>
</dbReference>
<dbReference type="Proteomes" id="UP000018050">
    <property type="component" value="Unassembled WGS sequence"/>
</dbReference>
<dbReference type="RefSeq" id="XP_013247916.1">
    <property type="nucleotide sequence ID" value="XM_013392462.1"/>
</dbReference>
<feature type="compositionally biased region" description="Low complexity" evidence="1">
    <location>
        <begin position="78"/>
        <end position="97"/>
    </location>
</feature>
<gene>
    <name evidence="2" type="ORF">EAH_00030750</name>
</gene>
<feature type="region of interest" description="Disordered" evidence="1">
    <location>
        <begin position="32"/>
        <end position="57"/>
    </location>
</feature>
<evidence type="ECO:0000313" key="2">
    <source>
        <dbReference type="EMBL" id="CDI82829.1"/>
    </source>
</evidence>
<dbReference type="VEuPathDB" id="ToxoDB:EAH_00030750"/>
<protein>
    <submittedName>
        <fullName evidence="2">Uncharacterized protein</fullName>
    </submittedName>
</protein>
<dbReference type="GeneID" id="25271145"/>
<reference evidence="2" key="1">
    <citation type="submission" date="2013-10" db="EMBL/GenBank/DDBJ databases">
        <title>Genomic analysis of the causative agents of coccidiosis in chickens.</title>
        <authorList>
            <person name="Reid A.J."/>
            <person name="Blake D."/>
            <person name="Billington K."/>
            <person name="Browne H."/>
            <person name="Dunn M."/>
            <person name="Hung S."/>
            <person name="Kawahara F."/>
            <person name="Miranda-Saavedra D."/>
            <person name="Mourier T."/>
            <person name="Nagra H."/>
            <person name="Otto T.D."/>
            <person name="Rawlings N."/>
            <person name="Sanchez A."/>
            <person name="Sanders M."/>
            <person name="Subramaniam C."/>
            <person name="Tay Y."/>
            <person name="Dear P."/>
            <person name="Doerig C."/>
            <person name="Gruber A."/>
            <person name="Parkinson J."/>
            <person name="Shirley M."/>
            <person name="Wan K.L."/>
            <person name="Berriman M."/>
            <person name="Tomley F."/>
            <person name="Pain A."/>
        </authorList>
    </citation>
    <scope>NUCLEOTIDE SEQUENCE</scope>
    <source>
        <strain evidence="2">Houghton</strain>
    </source>
</reference>
<dbReference type="InterPro" id="IPR019186">
    <property type="entry name" value="Nucleolar_protein_12"/>
</dbReference>
<sequence>MRGRMKKKAPKGSAQGTAALFDFAARREFITGASKRKEQRRKEAETRALEKQKEERRLLRAQRREKIREHINYIQRSQRLAEAAAKAASSLQSKSQKFVGRDPRGGHGSISSQPKKRKGIADDAGEEGWKKSKPQPALTSEVVKALEDFAIDGGDVERQKVTNLRQQQQQRRPPGLARLFRPTLRIPFAQKRTNSSASPHQSRRKWPRLLKDCTMVHREVRERADKGIKRKGTSLEGLVKSANESNCKLLPVQ</sequence>
<name>U6GW83_EIMAC</name>
<evidence type="ECO:0000256" key="1">
    <source>
        <dbReference type="SAM" id="MobiDB-lite"/>
    </source>
</evidence>
<feature type="compositionally biased region" description="Basic and acidic residues" evidence="1">
    <location>
        <begin position="40"/>
        <end position="57"/>
    </location>
</feature>
<reference evidence="2" key="2">
    <citation type="submission" date="2013-10" db="EMBL/GenBank/DDBJ databases">
        <authorList>
            <person name="Aslett M."/>
        </authorList>
    </citation>
    <scope>NUCLEOTIDE SEQUENCE</scope>
    <source>
        <strain evidence="2">Houghton</strain>
    </source>
</reference>
<feature type="region of interest" description="Disordered" evidence="1">
    <location>
        <begin position="156"/>
        <end position="209"/>
    </location>
</feature>
<evidence type="ECO:0000313" key="3">
    <source>
        <dbReference type="Proteomes" id="UP000018050"/>
    </source>
</evidence>
<proteinExistence type="predicted"/>
<feature type="compositionally biased region" description="Polar residues" evidence="1">
    <location>
        <begin position="191"/>
        <end position="200"/>
    </location>
</feature>
<keyword evidence="3" id="KW-1185">Reference proteome</keyword>